<gene>
    <name evidence="2" type="ORF">NERG_02544</name>
    <name evidence="3" type="ORF">NESG_02320</name>
</gene>
<protein>
    <submittedName>
        <fullName evidence="2">Uncharacterized protein</fullName>
    </submittedName>
</protein>
<organism evidence="2">
    <name type="scientific">Nematocida ausubeli (strain ATCC PRA-371 / ERTm2)</name>
    <name type="common">Nematode killer fungus</name>
    <dbReference type="NCBI Taxonomy" id="1913371"/>
    <lineage>
        <taxon>Eukaryota</taxon>
        <taxon>Fungi</taxon>
        <taxon>Fungi incertae sedis</taxon>
        <taxon>Microsporidia</taxon>
        <taxon>Nematocida</taxon>
    </lineage>
</organism>
<dbReference type="Proteomes" id="UP000005622">
    <property type="component" value="Unassembled WGS sequence"/>
</dbReference>
<feature type="region of interest" description="Disordered" evidence="1">
    <location>
        <begin position="27"/>
        <end position="56"/>
    </location>
</feature>
<evidence type="ECO:0000313" key="2">
    <source>
        <dbReference type="EMBL" id="EHY64373.1"/>
    </source>
</evidence>
<dbReference type="AlphaFoldDB" id="H8ZG23"/>
<feature type="compositionally biased region" description="Basic and acidic residues" evidence="1">
    <location>
        <begin position="32"/>
        <end position="50"/>
    </location>
</feature>
<evidence type="ECO:0000313" key="3">
    <source>
        <dbReference type="EMBL" id="KFG25541.1"/>
    </source>
</evidence>
<dbReference type="HOGENOM" id="CLU_202730_0_0_1"/>
<keyword evidence="4" id="KW-1185">Reference proteome</keyword>
<accession>H8ZG23</accession>
<accession>A0A086J073</accession>
<evidence type="ECO:0000313" key="4">
    <source>
        <dbReference type="Proteomes" id="UP000054524"/>
    </source>
</evidence>
<reference evidence="2" key="1">
    <citation type="submission" date="2011-03" db="EMBL/GenBank/DDBJ databases">
        <title>The Genome Sequence of Nematocida sp1 strain ERTm2.</title>
        <authorList>
            <consortium name="The Broad Institute Genome Sequencing Platform"/>
            <consortium name="The Broad Institute Genome Sequencing Center for Infectious Disease"/>
            <person name="Cuomo C."/>
            <person name="Troemel E."/>
            <person name="Young S.K."/>
            <person name="Zeng Q."/>
            <person name="Gargeya S."/>
            <person name="Fitzgerald M."/>
            <person name="Haas B."/>
            <person name="Abouelleil A."/>
            <person name="Alvarado L."/>
            <person name="Arachchi H.M."/>
            <person name="Berlin A."/>
            <person name="Brown A."/>
            <person name="Chapman S.B."/>
            <person name="Chen Z."/>
            <person name="Dunbar C."/>
            <person name="Freedman E."/>
            <person name="Gearin G."/>
            <person name="Gellesch M."/>
            <person name="Goldberg J."/>
            <person name="Griggs A."/>
            <person name="Gujja S."/>
            <person name="Heilman E.R."/>
            <person name="Heiman D."/>
            <person name="Howarth C."/>
            <person name="Larson L."/>
            <person name="Lui A."/>
            <person name="MacDonald P.J.P."/>
            <person name="Mehta T."/>
            <person name="Montmayeur A."/>
            <person name="Murphy C."/>
            <person name="Neiman D."/>
            <person name="Pearson M."/>
            <person name="Priest M."/>
            <person name="Roberts A."/>
            <person name="Saif S."/>
            <person name="Shea T."/>
            <person name="Shenoy N."/>
            <person name="Sisk P."/>
            <person name="Stolte C."/>
            <person name="Sykes S."/>
            <person name="White J."/>
            <person name="Yandava C."/>
            <person name="Wortman J."/>
            <person name="Nusbaum C."/>
            <person name="Birren B."/>
        </authorList>
    </citation>
    <scope>NUCLEOTIDE SEQUENCE</scope>
    <source>
        <strain evidence="2">ERTm2</strain>
    </source>
</reference>
<dbReference type="EMBL" id="JH604643">
    <property type="protein sequence ID" value="EHY64373.1"/>
    <property type="molecule type" value="Genomic_DNA"/>
</dbReference>
<evidence type="ECO:0000256" key="1">
    <source>
        <dbReference type="SAM" id="MobiDB-lite"/>
    </source>
</evidence>
<proteinExistence type="predicted"/>
<reference evidence="3" key="2">
    <citation type="submission" date="2012-10" db="EMBL/GenBank/DDBJ databases">
        <authorList>
            <consortium name="The Broad Institute Genome Sequencing Platform"/>
            <consortium name="The Broad Institute Genome Sequencing Center for Infectious Disease"/>
            <person name="Cuomo C."/>
            <person name="Troemel E."/>
            <person name="Walker B."/>
            <person name="Young S.K."/>
            <person name="Zeng Q."/>
            <person name="Gargeya S."/>
            <person name="Fitzgerald M."/>
            <person name="Haas B."/>
            <person name="Abouelleil A."/>
            <person name="Alvarado L."/>
            <person name="Arachchi H.M."/>
            <person name="Berlin A.M."/>
            <person name="Chapman S.B."/>
            <person name="Goldberg J."/>
            <person name="Griggs A."/>
            <person name="Gujja S."/>
            <person name="Hansen M."/>
            <person name="Howarth C."/>
            <person name="Imamovic A."/>
            <person name="Larimer J."/>
            <person name="McCowan C."/>
            <person name="Murphy C."/>
            <person name="Neiman D."/>
            <person name="Pearson M."/>
            <person name="Priest M."/>
            <person name="Roberts A."/>
            <person name="Saif S."/>
            <person name="Shea T."/>
            <person name="Sisk P."/>
            <person name="Sykes S."/>
            <person name="Wortman J."/>
            <person name="Nusbaum C."/>
            <person name="Birren B."/>
        </authorList>
    </citation>
    <scope>NUCLEOTIDE SEQUENCE</scope>
    <source>
        <strain evidence="3">ERTm6</strain>
    </source>
</reference>
<dbReference type="EMBL" id="AKIJ01000005">
    <property type="protein sequence ID" value="KFG25541.1"/>
    <property type="molecule type" value="Genomic_DNA"/>
</dbReference>
<reference evidence="3 4" key="3">
    <citation type="journal article" date="2014" name="Genome Announc.">
        <title>Genome Sequence of the Microsporidian Species Nematocida sp1 Strain ERTm6 (ATCC PRA-372).</title>
        <authorList>
            <person name="Bakowski M.A."/>
            <person name="Priest M."/>
            <person name="Young S."/>
            <person name="Cuomo C.A."/>
            <person name="Troemel E.R."/>
        </authorList>
    </citation>
    <scope>NUCLEOTIDE SEQUENCE [LARGE SCALE GENOMIC DNA]</scope>
    <source>
        <strain evidence="3 4">ERTm6</strain>
    </source>
</reference>
<dbReference type="Proteomes" id="UP000054524">
    <property type="component" value="Unassembled WGS sequence"/>
</dbReference>
<sequence length="56" mass="6861">MVQGVLNKRKEKVVPRNRMSLSKYKKLKKKCTPKEKEKRQIRNKIEEHLKEKSRRV</sequence>
<name>H8ZG23_NEMA1</name>